<dbReference type="InterPro" id="IPR032640">
    <property type="entry name" value="AMPK1_CBM"/>
</dbReference>
<evidence type="ECO:0000313" key="22">
    <source>
        <dbReference type="EMBL" id="TRY78150.1"/>
    </source>
</evidence>
<evidence type="ECO:0000256" key="7">
    <source>
        <dbReference type="ARBA" id="ARBA00022490"/>
    </source>
</evidence>
<evidence type="ECO:0000259" key="21">
    <source>
        <dbReference type="SMART" id="SM00846"/>
    </source>
</evidence>
<dbReference type="Proteomes" id="UP000318571">
    <property type="component" value="Chromosome 11"/>
</dbReference>
<evidence type="ECO:0000256" key="20">
    <source>
        <dbReference type="SAM" id="MobiDB-lite"/>
    </source>
</evidence>
<dbReference type="GO" id="GO:0005856">
    <property type="term" value="C:cytoskeleton"/>
    <property type="evidence" value="ECO:0007669"/>
    <property type="project" value="UniProtKB-SubCell"/>
</dbReference>
<dbReference type="GO" id="GO:0004365">
    <property type="term" value="F:glyceraldehyde-3-phosphate dehydrogenase (NAD+) (phosphorylating) activity"/>
    <property type="evidence" value="ECO:0007669"/>
    <property type="project" value="UniProtKB-EC"/>
</dbReference>
<organism evidence="22 23">
    <name type="scientific">Tigriopus californicus</name>
    <name type="common">Marine copepod</name>
    <dbReference type="NCBI Taxonomy" id="6832"/>
    <lineage>
        <taxon>Eukaryota</taxon>
        <taxon>Metazoa</taxon>
        <taxon>Ecdysozoa</taxon>
        <taxon>Arthropoda</taxon>
        <taxon>Crustacea</taxon>
        <taxon>Multicrustacea</taxon>
        <taxon>Hexanauplia</taxon>
        <taxon>Copepoda</taxon>
        <taxon>Harpacticoida</taxon>
        <taxon>Harpacticidae</taxon>
        <taxon>Tigriopus</taxon>
    </lineage>
</organism>
<evidence type="ECO:0000256" key="19">
    <source>
        <dbReference type="RuleBase" id="RU000397"/>
    </source>
</evidence>
<comment type="catalytic activity">
    <reaction evidence="18">
        <text>S-nitroso-L-cysteinyl-[GAPDH] + L-cysteinyl-[protein] = L-cysteinyl-[GAPDH] + S-nitroso-L-cysteinyl-[protein]</text>
        <dbReference type="Rhea" id="RHEA:66684"/>
        <dbReference type="Rhea" id="RHEA-COMP:10131"/>
        <dbReference type="Rhea" id="RHEA-COMP:17089"/>
        <dbReference type="Rhea" id="RHEA-COMP:17090"/>
        <dbReference type="Rhea" id="RHEA-COMP:17091"/>
        <dbReference type="ChEBI" id="CHEBI:29950"/>
        <dbReference type="ChEBI" id="CHEBI:149494"/>
    </reaction>
    <physiologicalReaction direction="left-to-right" evidence="18">
        <dbReference type="Rhea" id="RHEA:66685"/>
    </physiologicalReaction>
</comment>
<evidence type="ECO:0000256" key="18">
    <source>
        <dbReference type="ARBA" id="ARBA00048005"/>
    </source>
</evidence>
<proteinExistence type="inferred from homology"/>
<dbReference type="STRING" id="6832.A0A553PKD5"/>
<evidence type="ECO:0000256" key="5">
    <source>
        <dbReference type="ARBA" id="ARBA00007406"/>
    </source>
</evidence>
<feature type="region of interest" description="Disordered" evidence="20">
    <location>
        <begin position="1163"/>
        <end position="1241"/>
    </location>
</feature>
<reference evidence="22 23" key="1">
    <citation type="journal article" date="2018" name="Nat. Ecol. Evol.">
        <title>Genomic signatures of mitonuclear coevolution across populations of Tigriopus californicus.</title>
        <authorList>
            <person name="Barreto F.S."/>
            <person name="Watson E.T."/>
            <person name="Lima T.G."/>
            <person name="Willett C.S."/>
            <person name="Edmands S."/>
            <person name="Li W."/>
            <person name="Burton R.S."/>
        </authorList>
    </citation>
    <scope>NUCLEOTIDE SEQUENCE [LARGE SCALE GENOMIC DNA]</scope>
    <source>
        <strain evidence="22 23">San Diego</strain>
    </source>
</reference>
<dbReference type="GO" id="GO:0005829">
    <property type="term" value="C:cytosol"/>
    <property type="evidence" value="ECO:0007669"/>
    <property type="project" value="UniProtKB-SubCell"/>
</dbReference>
<evidence type="ECO:0000256" key="8">
    <source>
        <dbReference type="ARBA" id="ARBA00022679"/>
    </source>
</evidence>
<evidence type="ECO:0000256" key="9">
    <source>
        <dbReference type="ARBA" id="ARBA00022703"/>
    </source>
</evidence>
<name>A0A553PKD5_TIGCA</name>
<comment type="function">
    <text evidence="15">Non-catalytic subunit of AMP-activated protein kinase (AMPK), an energy sensor protein kinase that plays a key role in regulating cellular energy metabolism. In response to reduction of intracellular ATP levels, AMPK activates energy-producing pathways and inhibits energy-consuming processes: inhibits protein, carbohydrate and lipid biosynthesis, as well as cell growth and proliferation. AMPK acts via direct phosphorylation of metabolic enzymes, and by longer-term effects via phosphorylation of transcription regulators. Also acts as a regulator of cellular polarity by remodeling the actin cytoskeleton; probably by indirectly activating myosin. Beta non-catalytic subunit acts as a scaffold on which the AMPK complex assembles, via its C-terminus that bridges alpha (PRKAA1 or PRKAA2) and gamma subunits (PRKAG1, PRKAG2 or PRKAG3).</text>
</comment>
<dbReference type="EC" id="1.2.1.12" evidence="6"/>
<feature type="compositionally biased region" description="Polar residues" evidence="20">
    <location>
        <begin position="401"/>
        <end position="417"/>
    </location>
</feature>
<dbReference type="GO" id="GO:0016740">
    <property type="term" value="F:transferase activity"/>
    <property type="evidence" value="ECO:0007669"/>
    <property type="project" value="UniProtKB-KW"/>
</dbReference>
<dbReference type="Gene3D" id="3.40.50.720">
    <property type="entry name" value="NAD(P)-binding Rossmann-like Domain"/>
    <property type="match status" value="2"/>
</dbReference>
<feature type="compositionally biased region" description="Polar residues" evidence="20">
    <location>
        <begin position="587"/>
        <end position="600"/>
    </location>
</feature>
<dbReference type="Gene3D" id="3.30.360.10">
    <property type="entry name" value="Dihydrodipicolinate Reductase, domain 2"/>
    <property type="match status" value="1"/>
</dbReference>
<dbReference type="SUPFAM" id="SSF81296">
    <property type="entry name" value="E set domains"/>
    <property type="match status" value="1"/>
</dbReference>
<keyword evidence="13" id="KW-0206">Cytoskeleton</keyword>
<evidence type="ECO:0000256" key="2">
    <source>
        <dbReference type="ARBA" id="ARBA00004245"/>
    </source>
</evidence>
<dbReference type="InterPro" id="IPR014756">
    <property type="entry name" value="Ig_E-set"/>
</dbReference>
<comment type="similarity">
    <text evidence="5 19">Belongs to the glyceraldehyde-3-phosphate dehydrogenase family.</text>
</comment>
<evidence type="ECO:0000256" key="13">
    <source>
        <dbReference type="ARBA" id="ARBA00023212"/>
    </source>
</evidence>
<comment type="pathway">
    <text evidence="4">Carbohydrate degradation; glycolysis; pyruvate from D-glyceraldehyde 3-phosphate: step 1/5.</text>
</comment>
<dbReference type="SUPFAM" id="SSF55347">
    <property type="entry name" value="Glyceraldehyde-3-phosphate dehydrogenase-like, C-terminal domain"/>
    <property type="match status" value="1"/>
</dbReference>
<dbReference type="GO" id="GO:0005634">
    <property type="term" value="C:nucleus"/>
    <property type="evidence" value="ECO:0007669"/>
    <property type="project" value="UniProtKB-SubCell"/>
</dbReference>
<feature type="compositionally biased region" description="Polar residues" evidence="20">
    <location>
        <begin position="862"/>
        <end position="878"/>
    </location>
</feature>
<comment type="caution">
    <text evidence="22">The sequence shown here is derived from an EMBL/GenBank/DDBJ whole genome shotgun (WGS) entry which is preliminary data.</text>
</comment>
<dbReference type="Pfam" id="PF00044">
    <property type="entry name" value="Gp_dh_N"/>
    <property type="match status" value="1"/>
</dbReference>
<dbReference type="GO" id="GO:0051287">
    <property type="term" value="F:NAD binding"/>
    <property type="evidence" value="ECO:0007669"/>
    <property type="project" value="InterPro"/>
</dbReference>
<feature type="domain" description="Glyceraldehyde 3-phosphate dehydrogenase NAD(P) binding" evidence="21">
    <location>
        <begin position="1307"/>
        <end position="1485"/>
    </location>
</feature>
<dbReference type="CDD" id="cd02859">
    <property type="entry name" value="E_set_AMPKbeta_like_N"/>
    <property type="match status" value="1"/>
</dbReference>
<feature type="region of interest" description="Disordered" evidence="20">
    <location>
        <begin position="512"/>
        <end position="600"/>
    </location>
</feature>
<dbReference type="GO" id="GO:0006096">
    <property type="term" value="P:glycolytic process"/>
    <property type="evidence" value="ECO:0007669"/>
    <property type="project" value="TreeGrafter"/>
</dbReference>
<feature type="compositionally biased region" description="Polar residues" evidence="20">
    <location>
        <begin position="547"/>
        <end position="564"/>
    </location>
</feature>
<evidence type="ECO:0000313" key="23">
    <source>
        <dbReference type="Proteomes" id="UP000318571"/>
    </source>
</evidence>
<dbReference type="Gene3D" id="2.60.40.10">
    <property type="entry name" value="Immunoglobulins"/>
    <property type="match status" value="1"/>
</dbReference>
<evidence type="ECO:0000256" key="3">
    <source>
        <dbReference type="ARBA" id="ARBA00004514"/>
    </source>
</evidence>
<dbReference type="InterPro" id="IPR020829">
    <property type="entry name" value="GlycerAld_3-P_DH_cat"/>
</dbReference>
<sequence length="1688" mass="188255">MAAATKNYPVKFVWDHGGSEVFLSIKNPQGDNRTMAVPFHHYGHHEVTLMLPVGRFEYRYLVDGTWRYDEDLPALKIERTKYNNMIKVKAPTLNEVQWNKTPRPENLQRAKAKVKQQKTRKYKKPTDEVTWSGCRTPFEDTSCRDEFMSEQLWTEEHIQASSPEKESPQVKLASEEKVDKVLSASESTIMSDDVTDNNTDNLPDLEEAFSRETGKKTDKHPVFLTELDPTSIGTDPDLMSQGTDIEDTLEDPEDIDLLMEPKPAQSSNPGGNMFEFANLFSSNLCENLVQEAIKVAATKRNEIRPQIQILIEEILEDEDQEFNDSTFKTKRSDSFVRATEELTDMLTSDLMGNIQRTPISKELLVQTICEHKESHGTAITGSVKADQLANHLAKMRKSQKSEMTTIENDNEISQELTQRPEAKDTDKTEAQDGINEGQNAKRDDNSSSNMSVKVTNLDQVEIMKDAEDAVVVNQEQQFSSKVKKPKIIYKHNIIYMDQARVFPENQTISEESYALGQAESENDNLSNDSGLSSKTVDRVKTEESKSHPSSIKQSLFKNGNSDQSNQDRQEVDVANASSENEIDDDLMTTSSAPNGNKQSAQDMEIIQNRPPPPPPPTIIIDEVALDDTNADFSDEEDFIPPTNEVVAKIKFSIKETTTSVQDEFNDNDVQVPLIQEHNTPQNEDKSLDKDKSTDPDVPEIEDPSSQSNDQDSSIDNDKSKVENSASKLDNSDIETKETNLKYEQSDSNSNPDDDQFAPGSILPANKTKDIEGESGLTDDEQVEKAQKTTSKYKQSDLSSENNDQNDTPSGSPVPTKVRETNGETSFAEGEQAHTDDPSNETVTGTKEAANKDTEKTERSLDHPTQSNENIRNDQSQELSSDDWEDLGVELTLDKAPPQRPNNSPQGQFVDERIPVEEPLCQEVFIAPLYGNKPNQEEPFHGLNIPVEEPICDVMEVALCYETGNNSTESLKELIDQYHVSAMTEAELQISNSQSTVVNGDSGGGKDYDADEEVDGQNELQKSASKSKFLEEIKQKKGDKPEAKESSKSTLRRKKKERQERSRGARPTLATKPKRSRSAGDRSSQAFNGKSGTPLPNIENVSIPSHRKVNPYEDMPKKLDEVFGKIRAEKVEAVAPVSQPEERVAVYFETGDYSVSGMNEAVKLKPTDLKTKKTSHKSRPKIEQNGKHTKPKDQDNPPEPPVADLIQIEEPLVEPPLVMEPQQSDPHTPIPEIPNEEPSEVVEQPLDTNVLETDDAPTLADDVNNVDESSSAQTEIEMLELPPTEDEKLEESGDLNATLEIPDNLEPPRIGINGFERMGRLILQAAFECGLEIQAINDPFIAANFMVYGLKYEVAHSNKTYHKEEMAVRQSPTGQLMVNGKSIHVFECRDSAKIPWEEAGVNYVIETSEALQSAIEAQRHLRSPFRGMKRPKPESITDQPKPHSVVYGGCHHVILASPANDAPLYAVGVNDHKFDPNERIRSHVSPTASALLPILKLLDDSFGLISCSFTLLKSIRVGDSKSIKCPSLGPSSHSKVIKWDFTENLVPIGLNLVSEELVRVIPKLGGKVSGICVYVPTPDVSMLDLTISLKHESDQIYRDVCLKLKEAAEGPLRNVLRYCMKQSDDNPASSVFASDTHSAVVDAKSGTQITRNVVKLVVWFDNDYGFANRIIDLVTKSHILKQRERVSFV</sequence>
<feature type="compositionally biased region" description="Basic and acidic residues" evidence="20">
    <location>
        <begin position="848"/>
        <end position="861"/>
    </location>
</feature>
<dbReference type="Pfam" id="PF16561">
    <property type="entry name" value="AMPK1_CBM"/>
    <property type="match status" value="1"/>
</dbReference>
<dbReference type="EMBL" id="VCGU01000003">
    <property type="protein sequence ID" value="TRY78150.1"/>
    <property type="molecule type" value="Genomic_DNA"/>
</dbReference>
<comment type="subcellular location">
    <subcellularLocation>
        <location evidence="2">Cytoplasm</location>
        <location evidence="2">Cytoskeleton</location>
    </subcellularLocation>
    <subcellularLocation>
        <location evidence="3">Cytoplasm</location>
        <location evidence="3">Cytosol</location>
    </subcellularLocation>
    <subcellularLocation>
        <location evidence="1">Nucleus</location>
    </subcellularLocation>
</comment>
<dbReference type="InterPro" id="IPR036291">
    <property type="entry name" value="NAD(P)-bd_dom_sf"/>
</dbReference>
<feature type="compositionally biased region" description="Basic and acidic residues" evidence="20">
    <location>
        <begin position="1179"/>
        <end position="1194"/>
    </location>
</feature>
<dbReference type="InterPro" id="IPR020828">
    <property type="entry name" value="GlycerAld_3-P_DH_NAD(P)-bd"/>
</dbReference>
<dbReference type="Pfam" id="PF02800">
    <property type="entry name" value="Gp_dh_C"/>
    <property type="match status" value="1"/>
</dbReference>
<evidence type="ECO:0000256" key="12">
    <source>
        <dbReference type="ARBA" id="ARBA00023027"/>
    </source>
</evidence>
<keyword evidence="12" id="KW-0520">NAD</keyword>
<keyword evidence="14" id="KW-0539">Nucleus</keyword>
<keyword evidence="10" id="KW-0702">S-nitrosylation</keyword>
<evidence type="ECO:0000256" key="10">
    <source>
        <dbReference type="ARBA" id="ARBA00022799"/>
    </source>
</evidence>
<dbReference type="SMART" id="SM00846">
    <property type="entry name" value="Gp_dh_N"/>
    <property type="match status" value="1"/>
</dbReference>
<evidence type="ECO:0000256" key="15">
    <source>
        <dbReference type="ARBA" id="ARBA00025180"/>
    </source>
</evidence>
<evidence type="ECO:0000256" key="4">
    <source>
        <dbReference type="ARBA" id="ARBA00004869"/>
    </source>
</evidence>
<feature type="compositionally biased region" description="Low complexity" evidence="20">
    <location>
        <begin position="704"/>
        <end position="713"/>
    </location>
</feature>
<feature type="region of interest" description="Disordered" evidence="20">
    <location>
        <begin position="990"/>
        <end position="1114"/>
    </location>
</feature>
<feature type="region of interest" description="Disordered" evidence="20">
    <location>
        <begin position="391"/>
        <end position="451"/>
    </location>
</feature>
<dbReference type="GO" id="GO:0006915">
    <property type="term" value="P:apoptotic process"/>
    <property type="evidence" value="ECO:0007669"/>
    <property type="project" value="UniProtKB-KW"/>
</dbReference>
<dbReference type="PRINTS" id="PR00078">
    <property type="entry name" value="G3PDHDRGNASE"/>
</dbReference>
<feature type="compositionally biased region" description="Low complexity" evidence="20">
    <location>
        <begin position="523"/>
        <end position="533"/>
    </location>
</feature>
<keyword evidence="23" id="KW-1185">Reference proteome</keyword>
<feature type="compositionally biased region" description="Basic and acidic residues" evidence="20">
    <location>
        <begin position="682"/>
        <end position="694"/>
    </location>
</feature>
<protein>
    <recommendedName>
        <fullName evidence="6">glyceraldehyde-3-phosphate dehydrogenase (phosphorylating)</fullName>
        <ecNumber evidence="6">1.2.1.12</ecNumber>
    </recommendedName>
    <alternativeName>
        <fullName evidence="16">Peptidyl-cysteine S-nitrosylase GAPDH</fullName>
    </alternativeName>
</protein>
<feature type="region of interest" description="Disordered" evidence="20">
    <location>
        <begin position="657"/>
        <end position="881"/>
    </location>
</feature>
<feature type="compositionally biased region" description="Polar residues" evidence="20">
    <location>
        <begin position="1080"/>
        <end position="1090"/>
    </location>
</feature>
<evidence type="ECO:0000256" key="17">
    <source>
        <dbReference type="ARBA" id="ARBA00047698"/>
    </source>
</evidence>
<feature type="compositionally biased region" description="Basic and acidic residues" evidence="20">
    <location>
        <begin position="1027"/>
        <end position="1046"/>
    </location>
</feature>
<keyword evidence="9" id="KW-0053">Apoptosis</keyword>
<dbReference type="InterPro" id="IPR020831">
    <property type="entry name" value="GlycerAld/Erythrose_P_DH"/>
</dbReference>
<keyword evidence="8" id="KW-0808">Transferase</keyword>
<feature type="compositionally biased region" description="Basic and acidic residues" evidence="20">
    <location>
        <begin position="535"/>
        <end position="546"/>
    </location>
</feature>
<feature type="compositionally biased region" description="Polar residues" evidence="20">
    <location>
        <begin position="787"/>
        <end position="812"/>
    </location>
</feature>
<feature type="compositionally biased region" description="Basic and acidic residues" evidence="20">
    <location>
        <begin position="729"/>
        <end position="744"/>
    </location>
</feature>
<evidence type="ECO:0000256" key="1">
    <source>
        <dbReference type="ARBA" id="ARBA00004123"/>
    </source>
</evidence>
<dbReference type="PANTHER" id="PTHR10836:SF111">
    <property type="entry name" value="GLYCERALDEHYDE-3-PHOSPHATE DEHYDROGENASE"/>
    <property type="match status" value="1"/>
</dbReference>
<comment type="catalytic activity">
    <reaction evidence="17">
        <text>D-glyceraldehyde 3-phosphate + phosphate + NAD(+) = (2R)-3-phospho-glyceroyl phosphate + NADH + H(+)</text>
        <dbReference type="Rhea" id="RHEA:10300"/>
        <dbReference type="ChEBI" id="CHEBI:15378"/>
        <dbReference type="ChEBI" id="CHEBI:43474"/>
        <dbReference type="ChEBI" id="CHEBI:57540"/>
        <dbReference type="ChEBI" id="CHEBI:57604"/>
        <dbReference type="ChEBI" id="CHEBI:57945"/>
        <dbReference type="ChEBI" id="CHEBI:59776"/>
        <dbReference type="EC" id="1.2.1.12"/>
    </reaction>
</comment>
<dbReference type="SUPFAM" id="SSF51735">
    <property type="entry name" value="NAD(P)-binding Rossmann-fold domains"/>
    <property type="match status" value="1"/>
</dbReference>
<evidence type="ECO:0000256" key="16">
    <source>
        <dbReference type="ARBA" id="ARBA00031890"/>
    </source>
</evidence>
<evidence type="ECO:0000256" key="11">
    <source>
        <dbReference type="ARBA" id="ARBA00023002"/>
    </source>
</evidence>
<evidence type="ECO:0000256" key="6">
    <source>
        <dbReference type="ARBA" id="ARBA00013119"/>
    </source>
</evidence>
<keyword evidence="11" id="KW-0560">Oxidoreductase</keyword>
<keyword evidence="7" id="KW-0963">Cytoplasm</keyword>
<gene>
    <name evidence="22" type="ORF">TCAL_13476</name>
</gene>
<evidence type="ECO:0000256" key="14">
    <source>
        <dbReference type="ARBA" id="ARBA00023242"/>
    </source>
</evidence>
<dbReference type="InterPro" id="IPR013783">
    <property type="entry name" value="Ig-like_fold"/>
</dbReference>
<feature type="compositionally biased region" description="Basic and acidic residues" evidence="20">
    <location>
        <begin position="418"/>
        <end position="430"/>
    </location>
</feature>
<accession>A0A553PKD5</accession>
<dbReference type="PANTHER" id="PTHR10836">
    <property type="entry name" value="GLYCERALDEHYDE 3-PHOSPHATE DEHYDROGENASE"/>
    <property type="match status" value="1"/>
</dbReference>